<dbReference type="GO" id="GO:0009395">
    <property type="term" value="P:phospholipid catabolic process"/>
    <property type="evidence" value="ECO:0007669"/>
    <property type="project" value="UniProtKB-KW"/>
</dbReference>
<feature type="domain" description="YutG/PgpA" evidence="4">
    <location>
        <begin position="42"/>
        <end position="185"/>
    </location>
</feature>
<keyword evidence="1" id="KW-0997">Cell inner membrane</keyword>
<dbReference type="AlphaFoldDB" id="A0A6N1X1G4"/>
<feature type="transmembrane region" description="Helical" evidence="3">
    <location>
        <begin position="162"/>
        <end position="186"/>
    </location>
</feature>
<comment type="function">
    <text evidence="1">Lipid phosphatase which dephosphorylates phosphatidylglycerophosphate (PGP) to phosphatidylglycerol (PG).</text>
</comment>
<keyword evidence="1" id="KW-1208">Phospholipid metabolism</keyword>
<dbReference type="GO" id="GO:0008962">
    <property type="term" value="F:phosphatidylglycerophosphatase activity"/>
    <property type="evidence" value="ECO:0007669"/>
    <property type="project" value="UniProtKB-EC"/>
</dbReference>
<keyword evidence="1" id="KW-0460">Magnesium</keyword>
<gene>
    <name evidence="5" type="ORF">HUK68_01045</name>
</gene>
<name>A0A6N1X1G4_9BURK</name>
<keyword evidence="6" id="KW-1185">Reference proteome</keyword>
<dbReference type="InterPro" id="IPR036681">
    <property type="entry name" value="PgpA-like_sf"/>
</dbReference>
<evidence type="ECO:0000259" key="4">
    <source>
        <dbReference type="Pfam" id="PF04608"/>
    </source>
</evidence>
<dbReference type="PIRSF" id="PIRSF006162">
    <property type="entry name" value="PgpA"/>
    <property type="match status" value="1"/>
</dbReference>
<keyword evidence="1" id="KW-0442">Lipid degradation</keyword>
<dbReference type="GO" id="GO:0005886">
    <property type="term" value="C:plasma membrane"/>
    <property type="evidence" value="ECO:0007669"/>
    <property type="project" value="UniProtKB-SubCell"/>
</dbReference>
<evidence type="ECO:0000256" key="1">
    <source>
        <dbReference type="PIRNR" id="PIRNR006162"/>
    </source>
</evidence>
<dbReference type="Proteomes" id="UP000509579">
    <property type="component" value="Chromosome"/>
</dbReference>
<keyword evidence="1" id="KW-0479">Metal-binding</keyword>
<reference evidence="5 6" key="1">
    <citation type="submission" date="2020-06" db="EMBL/GenBank/DDBJ databases">
        <title>Acidovorax antarctica sp. nov., isolated from Corinth ice sheet soil, Antarctic Fields Peninsula.</title>
        <authorList>
            <person name="Xu Q."/>
            <person name="Peng F."/>
        </authorList>
    </citation>
    <scope>NUCLEOTIDE SEQUENCE [LARGE SCALE GENOMIC DNA]</scope>
    <source>
        <strain evidence="5 6">16-35-5</strain>
    </source>
</reference>
<dbReference type="CDD" id="cd06971">
    <property type="entry name" value="PgpA"/>
    <property type="match status" value="1"/>
</dbReference>
<keyword evidence="1" id="KW-0595">Phospholipid degradation</keyword>
<evidence type="ECO:0000313" key="5">
    <source>
        <dbReference type="EMBL" id="QKV51585.1"/>
    </source>
</evidence>
<keyword evidence="1" id="KW-0443">Lipid metabolism</keyword>
<keyword evidence="1" id="KW-1003">Cell membrane</keyword>
<dbReference type="PANTHER" id="PTHR36305:SF1">
    <property type="entry name" value="PHOSPHATIDYLGLYCEROPHOSPHATASE A"/>
    <property type="match status" value="1"/>
</dbReference>
<dbReference type="Pfam" id="PF04608">
    <property type="entry name" value="PgpA"/>
    <property type="match status" value="1"/>
</dbReference>
<keyword evidence="1 3" id="KW-0812">Transmembrane</keyword>
<feature type="transmembrane region" description="Helical" evidence="3">
    <location>
        <begin position="119"/>
        <end position="142"/>
    </location>
</feature>
<dbReference type="KEGG" id="aant:HUK68_01045"/>
<dbReference type="InterPro" id="IPR007686">
    <property type="entry name" value="YutG/PgpA"/>
</dbReference>
<comment type="cofactor">
    <cofactor evidence="1">
        <name>Mg(2+)</name>
        <dbReference type="ChEBI" id="CHEBI:18420"/>
    </cofactor>
</comment>
<dbReference type="UniPathway" id="UPA00084">
    <property type="reaction ID" value="UER00504"/>
</dbReference>
<dbReference type="EC" id="3.1.3.27" evidence="1"/>
<keyword evidence="1 3" id="KW-0472">Membrane</keyword>
<comment type="pathway">
    <text evidence="1">Phospholipid metabolism; phosphatidylglycerol biosynthesis; phosphatidylglycerol from CDP-diacylglycerol: step 2/2.</text>
</comment>
<feature type="transmembrane region" description="Helical" evidence="3">
    <location>
        <begin position="79"/>
        <end position="98"/>
    </location>
</feature>
<dbReference type="InterPro" id="IPR026037">
    <property type="entry name" value="PgpA"/>
</dbReference>
<organism evidence="5 6">
    <name type="scientific">Comamonas antarctica</name>
    <dbReference type="NCBI Taxonomy" id="2743470"/>
    <lineage>
        <taxon>Bacteria</taxon>
        <taxon>Pseudomonadati</taxon>
        <taxon>Pseudomonadota</taxon>
        <taxon>Betaproteobacteria</taxon>
        <taxon>Burkholderiales</taxon>
        <taxon>Comamonadaceae</taxon>
        <taxon>Comamonas</taxon>
    </lineage>
</organism>
<dbReference type="SUPFAM" id="SSF101307">
    <property type="entry name" value="YutG-like"/>
    <property type="match status" value="1"/>
</dbReference>
<feature type="region of interest" description="Disordered" evidence="2">
    <location>
        <begin position="1"/>
        <end position="23"/>
    </location>
</feature>
<keyword evidence="3" id="KW-1133">Transmembrane helix</keyword>
<keyword evidence="1" id="KW-0378">Hydrolase</keyword>
<comment type="catalytic activity">
    <reaction evidence="1">
        <text>a 1,2-diacyl-sn-glycero-3-phospho-(1'-sn-glycero-3'-phosphate) + H2O = a 1,2-diacyl-sn-glycero-3-phospho-(1'-sn-glycerol) + phosphate</text>
        <dbReference type="Rhea" id="RHEA:33751"/>
        <dbReference type="ChEBI" id="CHEBI:15377"/>
        <dbReference type="ChEBI" id="CHEBI:43474"/>
        <dbReference type="ChEBI" id="CHEBI:60110"/>
        <dbReference type="ChEBI" id="CHEBI:64716"/>
        <dbReference type="EC" id="3.1.3.27"/>
    </reaction>
</comment>
<evidence type="ECO:0000313" key="6">
    <source>
        <dbReference type="Proteomes" id="UP000509579"/>
    </source>
</evidence>
<proteinExistence type="predicted"/>
<sequence>MSRLPDTPAEGRGAPQRFHPRPPPAPFRPSLRFMLAHPAHFIALGQGSGLGRIAPGTVGSLWGWLTFLLLQFWFTPAQLGWIIAFSAVLGCWACTVTAQHMRVADPGHIVWDEVVGIWLVLWLCMPMGGWGQLCAFALFRFFDAVKPQPVRWADQLFKGFGWRGGLGIMFDDLVAACCTLFVIALWRHFLY</sequence>
<evidence type="ECO:0000256" key="2">
    <source>
        <dbReference type="SAM" id="MobiDB-lite"/>
    </source>
</evidence>
<dbReference type="GO" id="GO:0046872">
    <property type="term" value="F:metal ion binding"/>
    <property type="evidence" value="ECO:0007669"/>
    <property type="project" value="UniProtKB-KW"/>
</dbReference>
<comment type="subcellular location">
    <subcellularLocation>
        <location evidence="1">Cell inner membrane</location>
        <topology evidence="1">Multi-pass membrane protein</topology>
    </subcellularLocation>
</comment>
<dbReference type="EMBL" id="CP054840">
    <property type="protein sequence ID" value="QKV51585.1"/>
    <property type="molecule type" value="Genomic_DNA"/>
</dbReference>
<dbReference type="PANTHER" id="PTHR36305">
    <property type="entry name" value="PHOSPHATIDYLGLYCEROPHOSPHATASE A"/>
    <property type="match status" value="1"/>
</dbReference>
<evidence type="ECO:0000256" key="3">
    <source>
        <dbReference type="SAM" id="Phobius"/>
    </source>
</evidence>
<protein>
    <recommendedName>
        <fullName evidence="1">Phosphatidylglycerophosphatase A</fullName>
        <ecNumber evidence="1">3.1.3.27</ecNumber>
    </recommendedName>
    <alternativeName>
        <fullName evidence="1">Phosphatidylglycerolphosphate phosphatase A</fullName>
    </alternativeName>
</protein>
<accession>A0A6N1X1G4</accession>
<dbReference type="GO" id="GO:0006655">
    <property type="term" value="P:phosphatidylglycerol biosynthetic process"/>
    <property type="evidence" value="ECO:0007669"/>
    <property type="project" value="UniProtKB-UniPathway"/>
</dbReference>